<feature type="compositionally biased region" description="Basic residues" evidence="1">
    <location>
        <begin position="56"/>
        <end position="67"/>
    </location>
</feature>
<organism evidence="2">
    <name type="scientific">Arion vulgaris</name>
    <dbReference type="NCBI Taxonomy" id="1028688"/>
    <lineage>
        <taxon>Eukaryota</taxon>
        <taxon>Metazoa</taxon>
        <taxon>Spiralia</taxon>
        <taxon>Lophotrochozoa</taxon>
        <taxon>Mollusca</taxon>
        <taxon>Gastropoda</taxon>
        <taxon>Heterobranchia</taxon>
        <taxon>Euthyneura</taxon>
        <taxon>Panpulmonata</taxon>
        <taxon>Eupulmonata</taxon>
        <taxon>Stylommatophora</taxon>
        <taxon>Helicina</taxon>
        <taxon>Arionoidea</taxon>
        <taxon>Arionidae</taxon>
        <taxon>Arion</taxon>
    </lineage>
</organism>
<accession>A0A0B6YA95</accession>
<evidence type="ECO:0000313" key="2">
    <source>
        <dbReference type="EMBL" id="CEK53003.1"/>
    </source>
</evidence>
<dbReference type="EMBL" id="HACG01006138">
    <property type="protein sequence ID" value="CEK53003.1"/>
    <property type="molecule type" value="Transcribed_RNA"/>
</dbReference>
<feature type="region of interest" description="Disordered" evidence="1">
    <location>
        <begin position="1"/>
        <end position="103"/>
    </location>
</feature>
<sequence>KAAQLSDKRLSKKAAQLSHDSETIPTVGRGRRKMKRRPGRPPKQHSRDHSESPPRSLKRKKPGRKPGRTIVKDVDDEDQSVRKPGRPFKRRPGRPPKKQAADE</sequence>
<dbReference type="AlphaFoldDB" id="A0A0B6YA95"/>
<protein>
    <submittedName>
        <fullName evidence="2">Uncharacterized protein</fullName>
    </submittedName>
</protein>
<feature type="compositionally biased region" description="Basic residues" evidence="1">
    <location>
        <begin position="29"/>
        <end position="44"/>
    </location>
</feature>
<feature type="non-terminal residue" evidence="2">
    <location>
        <position position="1"/>
    </location>
</feature>
<feature type="non-terminal residue" evidence="2">
    <location>
        <position position="103"/>
    </location>
</feature>
<name>A0A0B6YA95_9EUPU</name>
<feature type="compositionally biased region" description="Basic residues" evidence="1">
    <location>
        <begin position="83"/>
        <end position="97"/>
    </location>
</feature>
<evidence type="ECO:0000256" key="1">
    <source>
        <dbReference type="SAM" id="MobiDB-lite"/>
    </source>
</evidence>
<reference evidence="2" key="1">
    <citation type="submission" date="2014-12" db="EMBL/GenBank/DDBJ databases">
        <title>Insight into the proteome of Arion vulgaris.</title>
        <authorList>
            <person name="Aradska J."/>
            <person name="Bulat T."/>
            <person name="Smidak R."/>
            <person name="Sarate P."/>
            <person name="Gangsoo J."/>
            <person name="Sialana F."/>
            <person name="Bilban M."/>
            <person name="Lubec G."/>
        </authorList>
    </citation>
    <scope>NUCLEOTIDE SEQUENCE</scope>
    <source>
        <tissue evidence="2">Skin</tissue>
    </source>
</reference>
<gene>
    <name evidence="2" type="primary">ORF18742</name>
</gene>
<proteinExistence type="predicted"/>